<dbReference type="GO" id="GO:0000775">
    <property type="term" value="C:chromosome, centromeric region"/>
    <property type="evidence" value="ECO:0007669"/>
    <property type="project" value="UniProtKB-SubCell"/>
</dbReference>
<accession>A0A8K0DXU9</accession>
<dbReference type="InterPro" id="IPR046341">
    <property type="entry name" value="SET_dom_sf"/>
</dbReference>
<dbReference type="Proteomes" id="UP000796880">
    <property type="component" value="Unassembled WGS sequence"/>
</dbReference>
<evidence type="ECO:0000256" key="5">
    <source>
        <dbReference type="SAM" id="MobiDB-lite"/>
    </source>
</evidence>
<dbReference type="GO" id="GO:0008270">
    <property type="term" value="F:zinc ion binding"/>
    <property type="evidence" value="ECO:0007669"/>
    <property type="project" value="InterPro"/>
</dbReference>
<protein>
    <submittedName>
        <fullName evidence="9">Uncharacterized protein</fullName>
    </submittedName>
</protein>
<evidence type="ECO:0000256" key="2">
    <source>
        <dbReference type="ARBA" id="ARBA00022454"/>
    </source>
</evidence>
<gene>
    <name evidence="9" type="ORF">FNV43_RR24309</name>
</gene>
<feature type="domain" description="Pre-SET" evidence="7">
    <location>
        <begin position="476"/>
        <end position="536"/>
    </location>
</feature>
<dbReference type="InterPro" id="IPR015947">
    <property type="entry name" value="PUA-like_sf"/>
</dbReference>
<evidence type="ECO:0000256" key="3">
    <source>
        <dbReference type="ARBA" id="ARBA00023242"/>
    </source>
</evidence>
<evidence type="ECO:0000256" key="4">
    <source>
        <dbReference type="PROSITE-ProRule" id="PRU00358"/>
    </source>
</evidence>
<dbReference type="InterPro" id="IPR001214">
    <property type="entry name" value="SET_dom"/>
</dbReference>
<dbReference type="OrthoDB" id="5792673at2759"/>
<dbReference type="PROSITE" id="PS51015">
    <property type="entry name" value="YDG"/>
    <property type="match status" value="1"/>
</dbReference>
<feature type="domain" description="YDG" evidence="8">
    <location>
        <begin position="237"/>
        <end position="391"/>
    </location>
</feature>
<keyword evidence="2" id="KW-0158">Chromosome</keyword>
<feature type="region of interest" description="Disordered" evidence="5">
    <location>
        <begin position="73"/>
        <end position="102"/>
    </location>
</feature>
<dbReference type="PANTHER" id="PTHR45660">
    <property type="entry name" value="HISTONE-LYSINE N-METHYLTRANSFERASE SETMAR"/>
    <property type="match status" value="1"/>
</dbReference>
<evidence type="ECO:0000259" key="6">
    <source>
        <dbReference type="PROSITE" id="PS50280"/>
    </source>
</evidence>
<keyword evidence="10" id="KW-1185">Reference proteome</keyword>
<dbReference type="InterPro" id="IPR051357">
    <property type="entry name" value="H3K9_HMTase_SUVAR3-9"/>
</dbReference>
<dbReference type="Gene3D" id="2.170.270.10">
    <property type="entry name" value="SET domain"/>
    <property type="match status" value="1"/>
</dbReference>
<dbReference type="GO" id="GO:0003690">
    <property type="term" value="F:double-stranded DNA binding"/>
    <property type="evidence" value="ECO:0007669"/>
    <property type="project" value="TreeGrafter"/>
</dbReference>
<dbReference type="PROSITE" id="PS50867">
    <property type="entry name" value="PRE_SET"/>
    <property type="match status" value="1"/>
</dbReference>
<dbReference type="InterPro" id="IPR007728">
    <property type="entry name" value="Pre-SET_dom"/>
</dbReference>
<dbReference type="EMBL" id="VOIH02000011">
    <property type="protein sequence ID" value="KAF3433207.1"/>
    <property type="molecule type" value="Genomic_DNA"/>
</dbReference>
<evidence type="ECO:0000313" key="9">
    <source>
        <dbReference type="EMBL" id="KAF3433207.1"/>
    </source>
</evidence>
<dbReference type="AlphaFoldDB" id="A0A8K0DXU9"/>
<name>A0A8K0DXU9_9ROSA</name>
<evidence type="ECO:0000313" key="10">
    <source>
        <dbReference type="Proteomes" id="UP000796880"/>
    </source>
</evidence>
<evidence type="ECO:0000259" key="7">
    <source>
        <dbReference type="PROSITE" id="PS50867"/>
    </source>
</evidence>
<reference evidence="9" key="1">
    <citation type="submission" date="2020-03" db="EMBL/GenBank/DDBJ databases">
        <title>A high-quality chromosome-level genome assembly of a woody plant with both climbing and erect habits, Rhamnella rubrinervis.</title>
        <authorList>
            <person name="Lu Z."/>
            <person name="Yang Y."/>
            <person name="Zhu X."/>
            <person name="Sun Y."/>
        </authorList>
    </citation>
    <scope>NUCLEOTIDE SEQUENCE</scope>
    <source>
        <strain evidence="9">BYM</strain>
        <tissue evidence="9">Leaf</tissue>
    </source>
</reference>
<dbReference type="Pfam" id="PF05033">
    <property type="entry name" value="Pre-SET"/>
    <property type="match status" value="1"/>
</dbReference>
<dbReference type="SUPFAM" id="SSF82199">
    <property type="entry name" value="SET domain"/>
    <property type="match status" value="1"/>
</dbReference>
<dbReference type="SMART" id="SM00317">
    <property type="entry name" value="SET"/>
    <property type="match status" value="1"/>
</dbReference>
<comment type="caution">
    <text evidence="9">The sequence shown here is derived from an EMBL/GenBank/DDBJ whole genome shotgun (WGS) entry which is preliminary data.</text>
</comment>
<dbReference type="Gene3D" id="2.30.280.10">
    <property type="entry name" value="SRA-YDG"/>
    <property type="match status" value="1"/>
</dbReference>
<dbReference type="Pfam" id="PF00856">
    <property type="entry name" value="SET"/>
    <property type="match status" value="1"/>
</dbReference>
<feature type="domain" description="SET" evidence="6">
    <location>
        <begin position="539"/>
        <end position="651"/>
    </location>
</feature>
<feature type="compositionally biased region" description="Low complexity" evidence="5">
    <location>
        <begin position="73"/>
        <end position="86"/>
    </location>
</feature>
<dbReference type="SMART" id="SM00468">
    <property type="entry name" value="PreSET"/>
    <property type="match status" value="1"/>
</dbReference>
<dbReference type="GO" id="GO:0005634">
    <property type="term" value="C:nucleus"/>
    <property type="evidence" value="ECO:0007669"/>
    <property type="project" value="UniProtKB-SubCell"/>
</dbReference>
<keyword evidence="3 4" id="KW-0539">Nucleus</keyword>
<dbReference type="GO" id="GO:0042054">
    <property type="term" value="F:histone methyltransferase activity"/>
    <property type="evidence" value="ECO:0007669"/>
    <property type="project" value="InterPro"/>
</dbReference>
<dbReference type="InterPro" id="IPR036987">
    <property type="entry name" value="SRA-YDG_sf"/>
</dbReference>
<dbReference type="PROSITE" id="PS50280">
    <property type="entry name" value="SET"/>
    <property type="match status" value="1"/>
</dbReference>
<dbReference type="SUPFAM" id="SSF88697">
    <property type="entry name" value="PUA domain-like"/>
    <property type="match status" value="1"/>
</dbReference>
<proteinExistence type="predicted"/>
<dbReference type="InterPro" id="IPR003105">
    <property type="entry name" value="SRA_YDG"/>
</dbReference>
<sequence length="657" mass="72948">MKLGMKKRRADNDIHRRFKFPKVSAARNFSGGSGPLESQLRRSKFEDGNAVSVAMSSQSVSDRVKEMGTLPISCSRSSSTNASTSTVQGTCNPPNPKRLKPLPLRRDFPAGCGNFVSAAKLNDFTGNLKVMGDCRQSSALASLVEDDARRVASSSLDRNKFKDVVVGRKRGVLYVDNEAVGRRESVVKALNMFHDILTDLLQERKGKSKTQGGGIYVDAALLLRQQDGWVNVSKRVGPVPGVEVGDKFKYRAELTVIGLHHKFDKGIDCMVKDGNILATSIVDSDRYENYMKSPDVLVFSGEGGNPLVGNKEPTDQKLAGGNLALKNSKDSTTPVRTIRKFKISEEFRVVGTSGKEICNSMFVYDGLYIVVDYWQERGKYGKLVFKFLLRRIAGQPVLEFGKFVNKSGQPVLEFGKFVNKSRDQRKKNDILVNDISQGKEKFAVCLKNAIDGDQLPSFDYIINMVYPCSFVHSIPAGCDCTDGCTNSKKCACAIKNGNAIPYNSLGRIVTDNLLVYECGPSCRCSSACINRVGQNGIQFQLEVFKNKLMQWGVRSRSYIPKGSFVCEYIGEVVHGKKRNGDLNRFVCDLGNNFFIDGVKFGNVARFINHSCSPNLVARDVLYDHDDERIPHVMLFATKDIPPSRELTFDYNFRVCDI</sequence>
<comment type="subcellular location">
    <subcellularLocation>
        <location evidence="1">Chromosome</location>
        <location evidence="1">Centromere</location>
    </subcellularLocation>
    <subcellularLocation>
        <location evidence="4">Nucleus</location>
    </subcellularLocation>
</comment>
<dbReference type="Pfam" id="PF02182">
    <property type="entry name" value="SAD_SRA"/>
    <property type="match status" value="1"/>
</dbReference>
<organism evidence="9 10">
    <name type="scientific">Rhamnella rubrinervis</name>
    <dbReference type="NCBI Taxonomy" id="2594499"/>
    <lineage>
        <taxon>Eukaryota</taxon>
        <taxon>Viridiplantae</taxon>
        <taxon>Streptophyta</taxon>
        <taxon>Embryophyta</taxon>
        <taxon>Tracheophyta</taxon>
        <taxon>Spermatophyta</taxon>
        <taxon>Magnoliopsida</taxon>
        <taxon>eudicotyledons</taxon>
        <taxon>Gunneridae</taxon>
        <taxon>Pentapetalae</taxon>
        <taxon>rosids</taxon>
        <taxon>fabids</taxon>
        <taxon>Rosales</taxon>
        <taxon>Rhamnaceae</taxon>
        <taxon>rhamnoid group</taxon>
        <taxon>Rhamneae</taxon>
        <taxon>Rhamnella</taxon>
    </lineage>
</organism>
<evidence type="ECO:0000256" key="1">
    <source>
        <dbReference type="ARBA" id="ARBA00004584"/>
    </source>
</evidence>
<dbReference type="PANTHER" id="PTHR45660:SF46">
    <property type="entry name" value="HISTONE-LYSINE N-METHYLTRANSFERASE, H3 LYSINE-9 SPECIFIC SUVH6"/>
    <property type="match status" value="1"/>
</dbReference>
<evidence type="ECO:0000259" key="8">
    <source>
        <dbReference type="PROSITE" id="PS51015"/>
    </source>
</evidence>
<dbReference type="SMART" id="SM00466">
    <property type="entry name" value="SRA"/>
    <property type="match status" value="1"/>
</dbReference>